<gene>
    <name evidence="2" type="ORF">J2S06_002362</name>
</gene>
<dbReference type="Pfam" id="PF08378">
    <property type="entry name" value="NERD"/>
    <property type="match status" value="1"/>
</dbReference>
<keyword evidence="3" id="KW-1185">Reference proteome</keyword>
<evidence type="ECO:0000259" key="1">
    <source>
        <dbReference type="PROSITE" id="PS50965"/>
    </source>
</evidence>
<accession>A0ABT9VQM1</accession>
<evidence type="ECO:0000313" key="3">
    <source>
        <dbReference type="Proteomes" id="UP001225646"/>
    </source>
</evidence>
<dbReference type="EMBL" id="JAUSTR010000012">
    <property type="protein sequence ID" value="MDQ0163283.1"/>
    <property type="molecule type" value="Genomic_DNA"/>
</dbReference>
<sequence length="301" mass="35706">MLYKSRTRSKELLIMELLNTRMDLSSKDKQYYHSLQKGYEGEVLFDALTEKLQCECFILNDLLLNINNTNFQIDSLIITSEKIYLFEIKNYEGDYYYESDKLFKITKSEIINPLHQLSRTNYLLRQLLLNLGFNPQIDASVVFINPNFTLYQAPLNKPFIFPTQLDQYWDKLNTKPSKLNRKHKKLADQLISLHITESPYQQLPSYDYEQVRKGITCVQCKSFSISIEGRKCVCKECRHEELVTAAVMRSVKEFKLLFPDHRISTNAIHQWCQIIPSKKRIRRILNNNFNQVGVRQWTYYE</sequence>
<dbReference type="RefSeq" id="WP_419152422.1">
    <property type="nucleotide sequence ID" value="NZ_JAUSTR010000012.1"/>
</dbReference>
<protein>
    <recommendedName>
        <fullName evidence="1">NERD domain-containing protein</fullName>
    </recommendedName>
</protein>
<proteinExistence type="predicted"/>
<feature type="domain" description="NERD" evidence="1">
    <location>
        <begin position="37"/>
        <end position="147"/>
    </location>
</feature>
<comment type="caution">
    <text evidence="2">The sequence shown here is derived from an EMBL/GenBank/DDBJ whole genome shotgun (WGS) entry which is preliminary data.</text>
</comment>
<dbReference type="PROSITE" id="PS50965">
    <property type="entry name" value="NERD"/>
    <property type="match status" value="1"/>
</dbReference>
<organism evidence="2 3">
    <name type="scientific">Aeribacillus alveayuensis</name>
    <dbReference type="NCBI Taxonomy" id="279215"/>
    <lineage>
        <taxon>Bacteria</taxon>
        <taxon>Bacillati</taxon>
        <taxon>Bacillota</taxon>
        <taxon>Bacilli</taxon>
        <taxon>Bacillales</taxon>
        <taxon>Bacillaceae</taxon>
        <taxon>Aeribacillus</taxon>
    </lineage>
</organism>
<evidence type="ECO:0000313" key="2">
    <source>
        <dbReference type="EMBL" id="MDQ0163283.1"/>
    </source>
</evidence>
<name>A0ABT9VQM1_9BACI</name>
<reference evidence="2 3" key="1">
    <citation type="submission" date="2023-07" db="EMBL/GenBank/DDBJ databases">
        <title>Genomic Encyclopedia of Type Strains, Phase IV (KMG-IV): sequencing the most valuable type-strain genomes for metagenomic binning, comparative biology and taxonomic classification.</title>
        <authorList>
            <person name="Goeker M."/>
        </authorList>
    </citation>
    <scope>NUCLEOTIDE SEQUENCE [LARGE SCALE GENOMIC DNA]</scope>
    <source>
        <strain evidence="2 3">DSM 19092</strain>
    </source>
</reference>
<dbReference type="Proteomes" id="UP001225646">
    <property type="component" value="Unassembled WGS sequence"/>
</dbReference>
<dbReference type="InterPro" id="IPR011528">
    <property type="entry name" value="NERD"/>
</dbReference>